<dbReference type="InterPro" id="IPR000212">
    <property type="entry name" value="DNA_helicase_UvrD/REP"/>
</dbReference>
<comment type="miscellaneous">
    <text evidence="15">In the RecBCD complex, RecB has a slow 3'-5' helicase, an exonuclease activity and loads RecA onto ssDNA, RecD has a fast 5'-3' helicase activity, while RecC stimulates the ATPase and processivity of the RecB helicase and contributes to recognition of the Chi site.</text>
</comment>
<dbReference type="SUPFAM" id="SSF52540">
    <property type="entry name" value="P-loop containing nucleoside triphosphate hydrolases"/>
    <property type="match status" value="1"/>
</dbReference>
<comment type="cofactor">
    <cofactor evidence="15">
        <name>Mg(2+)</name>
        <dbReference type="ChEBI" id="CHEBI:18420"/>
    </cofactor>
    <text evidence="15">Binds 1 Mg(2+) ion per subunit.</text>
</comment>
<name>A0ABS7BEI4_9ACTN</name>
<dbReference type="Proteomes" id="UP001519863">
    <property type="component" value="Unassembled WGS sequence"/>
</dbReference>
<dbReference type="InterPro" id="IPR038726">
    <property type="entry name" value="PDDEXK_AddAB-type"/>
</dbReference>
<evidence type="ECO:0000256" key="5">
    <source>
        <dbReference type="ARBA" id="ARBA00022801"/>
    </source>
</evidence>
<dbReference type="InterPro" id="IPR027417">
    <property type="entry name" value="P-loop_NTPase"/>
</dbReference>
<evidence type="ECO:0000256" key="9">
    <source>
        <dbReference type="ARBA" id="ARBA00022842"/>
    </source>
</evidence>
<evidence type="ECO:0000256" key="7">
    <source>
        <dbReference type="ARBA" id="ARBA00022839"/>
    </source>
</evidence>
<evidence type="ECO:0000256" key="12">
    <source>
        <dbReference type="ARBA" id="ARBA00023235"/>
    </source>
</evidence>
<dbReference type="Pfam" id="PF00580">
    <property type="entry name" value="UvrD-helicase"/>
    <property type="match status" value="1"/>
</dbReference>
<dbReference type="Gene3D" id="3.90.320.10">
    <property type="match status" value="1"/>
</dbReference>
<keyword evidence="8 15" id="KW-0067">ATP-binding</keyword>
<feature type="domain" description="UvrD-like helicase C-terminal" evidence="18">
    <location>
        <begin position="355"/>
        <end position="621"/>
    </location>
</feature>
<dbReference type="EMBL" id="JAHXZI010000026">
    <property type="protein sequence ID" value="MBW6439281.1"/>
    <property type="molecule type" value="Genomic_DNA"/>
</dbReference>
<dbReference type="RefSeq" id="WP_220148440.1">
    <property type="nucleotide sequence ID" value="NZ_JAHXZI010000026.1"/>
</dbReference>
<feature type="binding site" evidence="15">
    <location>
        <position position="998"/>
    </location>
    <ligand>
        <name>Mg(2+)</name>
        <dbReference type="ChEBI" id="CHEBI:18420"/>
    </ligand>
</feature>
<evidence type="ECO:0000256" key="10">
    <source>
        <dbReference type="ARBA" id="ARBA00023125"/>
    </source>
</evidence>
<evidence type="ECO:0000313" key="20">
    <source>
        <dbReference type="Proteomes" id="UP001519863"/>
    </source>
</evidence>
<feature type="active site" description="For nuclease activity" evidence="15">
    <location>
        <position position="998"/>
    </location>
</feature>
<feature type="binding site" evidence="15">
    <location>
        <position position="981"/>
    </location>
    <ligand>
        <name>Mg(2+)</name>
        <dbReference type="ChEBI" id="CHEBI:18420"/>
    </ligand>
</feature>
<keyword evidence="7 15" id="KW-0269">Exonuclease</keyword>
<keyword evidence="20" id="KW-1185">Reference proteome</keyword>
<comment type="domain">
    <text evidence="15">The N-terminal DNA-binding domain is a ssDNA-dependent ATPase and has ATP-dependent 3'-5' helicase function. This domain interacts with RecC.</text>
</comment>
<comment type="catalytic activity">
    <reaction evidence="15">
        <text>Exonucleolytic cleavage (in the presence of ATP) in either 5'- to 3'- or 3'- to 5'-direction to yield 5'-phosphooligonucleotides.</text>
        <dbReference type="EC" id="3.1.11.5"/>
    </reaction>
</comment>
<dbReference type="PANTHER" id="PTHR11070:SF23">
    <property type="entry name" value="RECBCD ENZYME SUBUNIT RECB"/>
    <property type="match status" value="1"/>
</dbReference>
<evidence type="ECO:0000256" key="8">
    <source>
        <dbReference type="ARBA" id="ARBA00022840"/>
    </source>
</evidence>
<dbReference type="HAMAP" id="MF_01485">
    <property type="entry name" value="RecB"/>
    <property type="match status" value="1"/>
</dbReference>
<evidence type="ECO:0000256" key="2">
    <source>
        <dbReference type="ARBA" id="ARBA00022723"/>
    </source>
</evidence>
<dbReference type="PROSITE" id="PS51198">
    <property type="entry name" value="UVRD_HELICASE_ATP_BIND"/>
    <property type="match status" value="1"/>
</dbReference>
<evidence type="ECO:0000259" key="17">
    <source>
        <dbReference type="PROSITE" id="PS51198"/>
    </source>
</evidence>
<evidence type="ECO:0000256" key="11">
    <source>
        <dbReference type="ARBA" id="ARBA00023204"/>
    </source>
</evidence>
<dbReference type="EC" id="3.1.11.5" evidence="15"/>
<comment type="function">
    <text evidence="15">A helicase/nuclease that prepares dsDNA breaks (DSB) for recombinational DNA repair. Binds to DSBs and unwinds DNA via a highly rapid and processive ATP-dependent bidirectional helicase activity. Unwinds dsDNA until it encounters a Chi (crossover hotspot instigator) sequence from the 3' direction. Cuts ssDNA a few nucleotides 3' to the Chi site. The properties and activities of the enzyme are changed at Chi. The Chi-altered holoenzyme produces a long 3'-ssDNA overhang and facilitates RecA-binding to the ssDNA for homologous DNA recombination and repair. Holoenzyme degrades any linearized DNA that is unable to undergo homologous recombination. In the holoenzyme this subunit contributes ATPase, 3'-5' helicase, exonuclease activity and loads RecA onto ssDNA.</text>
</comment>
<feature type="region of interest" description="Nuclease activity, interacts with RecD and RecA" evidence="15">
    <location>
        <begin position="782"/>
        <end position="1110"/>
    </location>
</feature>
<dbReference type="PANTHER" id="PTHR11070">
    <property type="entry name" value="UVRD / RECB / PCRA DNA HELICASE FAMILY MEMBER"/>
    <property type="match status" value="1"/>
</dbReference>
<dbReference type="PROSITE" id="PS51217">
    <property type="entry name" value="UVRD_HELICASE_CTER"/>
    <property type="match status" value="1"/>
</dbReference>
<reference evidence="19 20" key="1">
    <citation type="journal article" date="2013" name="Antonie Van Leeuwenhoek">
        <title>Actinoplanes hulinensis sp. nov., a novel actinomycete isolated from soybean root (Glycine max (L.) Merr).</title>
        <authorList>
            <person name="Shen Y."/>
            <person name="Liu C."/>
            <person name="Wang X."/>
            <person name="Zhao J."/>
            <person name="Jia F."/>
            <person name="Zhang Y."/>
            <person name="Wang L."/>
            <person name="Yang D."/>
            <person name="Xiang W."/>
        </authorList>
    </citation>
    <scope>NUCLEOTIDE SEQUENCE [LARGE SCALE GENOMIC DNA]</scope>
    <source>
        <strain evidence="19 20">NEAU-M9</strain>
    </source>
</reference>
<evidence type="ECO:0000256" key="15">
    <source>
        <dbReference type="HAMAP-Rule" id="MF_01485"/>
    </source>
</evidence>
<protein>
    <recommendedName>
        <fullName evidence="15">RecBCD enzyme subunit RecB</fullName>
        <ecNumber evidence="15">3.1.11.5</ecNumber>
        <ecNumber evidence="15">5.6.2.4</ecNumber>
    </recommendedName>
    <alternativeName>
        <fullName evidence="15">DNA 3'-5' helicase subunit RecB</fullName>
    </alternativeName>
    <alternativeName>
        <fullName evidence="15">Exonuclease V subunit RecB</fullName>
        <shortName evidence="15">ExoV subunit RecB</shortName>
    </alternativeName>
    <alternativeName>
        <fullName evidence="15">Helicase/nuclease RecBCD subunit RecB</fullName>
    </alternativeName>
</protein>
<evidence type="ECO:0000256" key="1">
    <source>
        <dbReference type="ARBA" id="ARBA00022722"/>
    </source>
</evidence>
<dbReference type="InterPro" id="IPR004586">
    <property type="entry name" value="RecB"/>
</dbReference>
<evidence type="ECO:0000313" key="19">
    <source>
        <dbReference type="EMBL" id="MBW6439281.1"/>
    </source>
</evidence>
<dbReference type="Pfam" id="PF13361">
    <property type="entry name" value="UvrD_C"/>
    <property type="match status" value="2"/>
</dbReference>
<dbReference type="Gene3D" id="1.10.486.10">
    <property type="entry name" value="PCRA, domain 4"/>
    <property type="match status" value="1"/>
</dbReference>
<dbReference type="SUPFAM" id="SSF52980">
    <property type="entry name" value="Restriction endonuclease-like"/>
    <property type="match status" value="1"/>
</dbReference>
<keyword evidence="1 15" id="KW-0540">Nuclease</keyword>
<feature type="binding site" evidence="16">
    <location>
        <begin position="22"/>
        <end position="29"/>
    </location>
    <ligand>
        <name>ATP</name>
        <dbReference type="ChEBI" id="CHEBI:30616"/>
    </ligand>
</feature>
<keyword evidence="12 15" id="KW-0413">Isomerase</keyword>
<feature type="domain" description="UvrD-like helicase ATP-binding" evidence="17">
    <location>
        <begin position="1"/>
        <end position="332"/>
    </location>
</feature>
<evidence type="ECO:0000256" key="6">
    <source>
        <dbReference type="ARBA" id="ARBA00022806"/>
    </source>
</evidence>
<dbReference type="EC" id="5.6.2.4" evidence="15"/>
<dbReference type="InterPro" id="IPR011335">
    <property type="entry name" value="Restrct_endonuc-II-like"/>
</dbReference>
<organism evidence="19 20">
    <name type="scientific">Actinoplanes hulinensis</name>
    <dbReference type="NCBI Taxonomy" id="1144547"/>
    <lineage>
        <taxon>Bacteria</taxon>
        <taxon>Bacillati</taxon>
        <taxon>Actinomycetota</taxon>
        <taxon>Actinomycetes</taxon>
        <taxon>Micromonosporales</taxon>
        <taxon>Micromonosporaceae</taxon>
        <taxon>Actinoplanes</taxon>
    </lineage>
</organism>
<comment type="domain">
    <text evidence="15">The C-terminal domain has nuclease activity and interacts with RecD. It interacts with RecA, facilitating its loading onto ssDNA.</text>
</comment>
<evidence type="ECO:0000256" key="4">
    <source>
        <dbReference type="ARBA" id="ARBA00022763"/>
    </source>
</evidence>
<comment type="subunit">
    <text evidence="15">Heterotrimer of RecB, RecC and RecD. All subunits contribute to DNA-binding. Interacts with RecA.</text>
</comment>
<keyword evidence="5 15" id="KW-0378">Hydrolase</keyword>
<feature type="binding site" evidence="15">
    <location>
        <position position="848"/>
    </location>
    <ligand>
        <name>Mg(2+)</name>
        <dbReference type="ChEBI" id="CHEBI:18420"/>
    </ligand>
</feature>
<gene>
    <name evidence="15" type="primary">recB</name>
    <name evidence="19" type="ORF">KZ829_36715</name>
</gene>
<evidence type="ECO:0000256" key="3">
    <source>
        <dbReference type="ARBA" id="ARBA00022741"/>
    </source>
</evidence>
<evidence type="ECO:0000256" key="16">
    <source>
        <dbReference type="PROSITE-ProRule" id="PRU00560"/>
    </source>
</evidence>
<keyword evidence="9 15" id="KW-0460">Magnesium</keyword>
<keyword evidence="10 15" id="KW-0238">DNA-binding</keyword>
<keyword evidence="6 15" id="KW-0347">Helicase</keyword>
<dbReference type="InterPro" id="IPR011604">
    <property type="entry name" value="PDDEXK-like_dom_sf"/>
</dbReference>
<dbReference type="CDD" id="cd22352">
    <property type="entry name" value="RecB_C-like"/>
    <property type="match status" value="1"/>
</dbReference>
<keyword evidence="2 15" id="KW-0479">Metal-binding</keyword>
<comment type="caution">
    <text evidence="19">The sequence shown here is derived from an EMBL/GenBank/DDBJ whole genome shotgun (WGS) entry which is preliminary data.</text>
</comment>
<sequence>MTTATAFDVCGPLPGGTTVLEASAGTGKTFTIAALAARYVAEGTDLARLMLVTFGRAATAELRERVRERLVSAEAGLADPRQARASHDAVLARIADVDDTEAAHRRRRLATAVADFDAATIATTHQFCQQMRAGLGVAADSDPGAIFVDDLDDLVTEVVDDLYLRKYAAPGAPMPHFTRTDALTIARDVVHDGQARLTPADAESGSAAQARYRFAHAVRTEVTRRKRVRRLYGYDDMLTGLDAALTDPGNGPAACRRLRDRYAVVLVDEFQDTDDVQWNILRTAFHGHTTLVLIGDPKQAIYAFRGADVVSYLSAAGTATSHATLAVNWRSDQPLLTALDTVFGGAALGDTRITVHPVGAAHRDRRLYDAPVDTPLRIRVVSRDGHRLGKAGLIPAADARTTVATDVARDIAALLSSPARLAEQRIGPGDVAVLVRTNRQGVQVREALADAGVPAVLTGATSVFATPAARDWLALLEALEQPHRATRVAAAALTVIVGWSAQQLAEAAETDLDELRTTLRRWAVLLAQRGVAALLEAIMEAGLAARLLGRRSGERDLTDLRHIGLALHTAAVDGRLGPAAIVEWLRRRIDDADRDISVERSRRLESDADAVQILTVHVSKGLEFPVVYVPFGWDRYVADPAVPLLHDATGTRVRDVGGPDGPGFADSCRRHRDEDAGEDLRLLYVAMTRAKSQVVTWWAPTLNTRASALHRLLFSPTIPGASPPADCAVPDDTAALTRLHQLTCPHITVEQVIPVPPARWAPPAAPTPALAAATFARHLDTTWQRTSYSRLTAAAHDTPTVHSEPEHPHHDDEAIPAVPATTEPPAPAGVPSPMADLPSGAAFGTLVHAVLETTDPTATDLLAELTDRATQQLVRQPARVEPDVLAAALQPALRTPLGPLAGHRCLADIAPADRLTELDFELPLDGGDRPRTTAPVTLATVGRLIGRHLHPGDPLTGYPALLQTPDLGGQRLRGYLAGSIDAVLRVPTDDGTGYLVVDYKTNWLGDVGPTGPAPLTTTHYRPAALTRAMTAAHYPLQALLYAVALHRYLRWRQPGYQPHQQLAGVLYLFLRGMCGPDTPVVDGTPCGVFSWRPPAALVEELSALLDGNTP</sequence>
<keyword evidence="3 15" id="KW-0547">Nucleotide-binding</keyword>
<feature type="region of interest" description="DNA-binding and helicase activity, interacts with RecC" evidence="15">
    <location>
        <begin position="1"/>
        <end position="733"/>
    </location>
</feature>
<accession>A0ABS7BEI4</accession>
<dbReference type="Pfam" id="PF12705">
    <property type="entry name" value="PDDEXK_1"/>
    <property type="match status" value="1"/>
</dbReference>
<keyword evidence="4 15" id="KW-0227">DNA damage</keyword>
<evidence type="ECO:0000256" key="13">
    <source>
        <dbReference type="ARBA" id="ARBA00034617"/>
    </source>
</evidence>
<dbReference type="InterPro" id="IPR014016">
    <property type="entry name" value="UvrD-like_ATP-bd"/>
</dbReference>
<comment type="catalytic activity">
    <reaction evidence="14 15">
        <text>ATP + H2O = ADP + phosphate + H(+)</text>
        <dbReference type="Rhea" id="RHEA:13065"/>
        <dbReference type="ChEBI" id="CHEBI:15377"/>
        <dbReference type="ChEBI" id="CHEBI:15378"/>
        <dbReference type="ChEBI" id="CHEBI:30616"/>
        <dbReference type="ChEBI" id="CHEBI:43474"/>
        <dbReference type="ChEBI" id="CHEBI:456216"/>
        <dbReference type="EC" id="5.6.2.4"/>
    </reaction>
</comment>
<proteinExistence type="inferred from homology"/>
<evidence type="ECO:0000256" key="14">
    <source>
        <dbReference type="ARBA" id="ARBA00048988"/>
    </source>
</evidence>
<dbReference type="InterPro" id="IPR014017">
    <property type="entry name" value="DNA_helicase_UvrD-like_C"/>
</dbReference>
<comment type="catalytic activity">
    <reaction evidence="13 15">
        <text>Couples ATP hydrolysis with the unwinding of duplex DNA by translocating in the 3'-5' direction.</text>
        <dbReference type="EC" id="5.6.2.4"/>
    </reaction>
</comment>
<keyword evidence="11 15" id="KW-0234">DNA repair</keyword>
<dbReference type="Gene3D" id="3.40.50.300">
    <property type="entry name" value="P-loop containing nucleotide triphosphate hydrolases"/>
    <property type="match status" value="2"/>
</dbReference>
<comment type="similarity">
    <text evidence="15">Belongs to the helicase family. UvrD subfamily.</text>
</comment>
<evidence type="ECO:0000259" key="18">
    <source>
        <dbReference type="PROSITE" id="PS51217"/>
    </source>
</evidence>